<dbReference type="Pfam" id="PF00144">
    <property type="entry name" value="Beta-lactamase"/>
    <property type="match status" value="1"/>
</dbReference>
<sequence>MSRKKRTSITAITLVLAMLSPTYALASSDTGNSANLTFRSTERAVIEKANLLTQSYGTTSVQYALMDEGKIVLSGQVGVNDPKGEIPLTADTMYGIGSTSKMMLTTAVMKLVDEGKVNLDTPIVNYIPDFKMKDKRYQQITPRMLLNHSSGLLGTSSNSAILFGDNDTYAHDTLLEQLANQNLKADPGAYSVYSNDGFTLAEILVERVSGMSFTTFMHRYITEPLDMNNTRTPQDQVNLKQMAATYSATNAKQQLPLETTNMIASGGIYSTAEDLVKFSRIFTGQGEGILSRESVQAMEQEEYKKGIWPEDSDSSIAYGLGWDSVNLFPFNDYGIKAVTKGGNTITYHSSLIVLPEFNMAAAVTSSGGTSTTDQLLATELLLGALEEKNIIPGQKPEKSFSTPVTADMPKELLSYTGIYGGGANLLMKLDVKDNGQLTVSTLSAPTNPDQKYTYTADGSFVNDEGTEKLQFVNEDNGKIYLWSRSYKSVPGLGQIASSEYKAEKLETNELANDVAAAWQKREGNIYYLVNEKHTSTLYNIALPMIPIHTFNEWPGYIYTNKIIGANQAVNQLQIPGLAGRDTMNFEFYQEDGIEYVTAGGNVYASQEVVRPIYSGNQSKTTIQANGHSSWFTVPASAAGKTMTVQMPSSGAFAVYNQAGIGVNHTVVSGQNEVALPENGSIVFAGEPGSTFEISLKK</sequence>
<dbReference type="Gene3D" id="3.40.710.10">
    <property type="entry name" value="DD-peptidase/beta-lactamase superfamily"/>
    <property type="match status" value="1"/>
</dbReference>
<dbReference type="PANTHER" id="PTHR46825:SF11">
    <property type="entry name" value="PENICILLIN-BINDING PROTEIN 4"/>
    <property type="match status" value="1"/>
</dbReference>
<proteinExistence type="predicted"/>
<dbReference type="SUPFAM" id="SSF56601">
    <property type="entry name" value="beta-lactamase/transpeptidase-like"/>
    <property type="match status" value="1"/>
</dbReference>
<dbReference type="InterPro" id="IPR050491">
    <property type="entry name" value="AmpC-like"/>
</dbReference>
<dbReference type="InterPro" id="IPR001466">
    <property type="entry name" value="Beta-lactam-related"/>
</dbReference>
<accession>A0AAP5GWF7</accession>
<protein>
    <submittedName>
        <fullName evidence="5">CubicO group peptidase (Beta-lactamase class C family)</fullName>
    </submittedName>
</protein>
<dbReference type="InterPro" id="IPR012338">
    <property type="entry name" value="Beta-lactam/transpept-like"/>
</dbReference>
<dbReference type="PANTHER" id="PTHR46825">
    <property type="entry name" value="D-ALANYL-D-ALANINE-CARBOXYPEPTIDASE/ENDOPEPTIDASE AMPH"/>
    <property type="match status" value="1"/>
</dbReference>
<comment type="subcellular location">
    <subcellularLocation>
        <location evidence="1">Membrane</location>
    </subcellularLocation>
</comment>
<comment type="caution">
    <text evidence="5">The sequence shown here is derived from an EMBL/GenBank/DDBJ whole genome shotgun (WGS) entry which is preliminary data.</text>
</comment>
<dbReference type="Proteomes" id="UP001254832">
    <property type="component" value="Unassembled WGS sequence"/>
</dbReference>
<dbReference type="AlphaFoldDB" id="A0AAP5GWF7"/>
<feature type="domain" description="Beta-lactamase-related" evidence="4">
    <location>
        <begin position="54"/>
        <end position="380"/>
    </location>
</feature>
<gene>
    <name evidence="5" type="ORF">J2W91_000257</name>
</gene>
<evidence type="ECO:0000313" key="5">
    <source>
        <dbReference type="EMBL" id="MDR6721809.1"/>
    </source>
</evidence>
<feature type="chain" id="PRO_5043005755" evidence="3">
    <location>
        <begin position="27"/>
        <end position="697"/>
    </location>
</feature>
<keyword evidence="3" id="KW-0732">Signal</keyword>
<dbReference type="EMBL" id="JAVDTR010000001">
    <property type="protein sequence ID" value="MDR6721809.1"/>
    <property type="molecule type" value="Genomic_DNA"/>
</dbReference>
<keyword evidence="2" id="KW-0472">Membrane</keyword>
<evidence type="ECO:0000256" key="1">
    <source>
        <dbReference type="ARBA" id="ARBA00004370"/>
    </source>
</evidence>
<dbReference type="GO" id="GO:0016020">
    <property type="term" value="C:membrane"/>
    <property type="evidence" value="ECO:0007669"/>
    <property type="project" value="UniProtKB-SubCell"/>
</dbReference>
<evidence type="ECO:0000256" key="3">
    <source>
        <dbReference type="SAM" id="SignalP"/>
    </source>
</evidence>
<evidence type="ECO:0000256" key="2">
    <source>
        <dbReference type="ARBA" id="ARBA00023136"/>
    </source>
</evidence>
<evidence type="ECO:0000313" key="6">
    <source>
        <dbReference type="Proteomes" id="UP001254832"/>
    </source>
</evidence>
<name>A0AAP5GWF7_PAEAM</name>
<evidence type="ECO:0000259" key="4">
    <source>
        <dbReference type="Pfam" id="PF00144"/>
    </source>
</evidence>
<reference evidence="5" key="1">
    <citation type="submission" date="2023-07" db="EMBL/GenBank/DDBJ databases">
        <title>Sorghum-associated microbial communities from plants grown in Nebraska, USA.</title>
        <authorList>
            <person name="Schachtman D."/>
        </authorList>
    </citation>
    <scope>NUCLEOTIDE SEQUENCE</scope>
    <source>
        <strain evidence="5">BE80</strain>
    </source>
</reference>
<organism evidence="5 6">
    <name type="scientific">Paenibacillus amylolyticus</name>
    <dbReference type="NCBI Taxonomy" id="1451"/>
    <lineage>
        <taxon>Bacteria</taxon>
        <taxon>Bacillati</taxon>
        <taxon>Bacillota</taxon>
        <taxon>Bacilli</taxon>
        <taxon>Bacillales</taxon>
        <taxon>Paenibacillaceae</taxon>
        <taxon>Paenibacillus</taxon>
    </lineage>
</organism>
<feature type="signal peptide" evidence="3">
    <location>
        <begin position="1"/>
        <end position="26"/>
    </location>
</feature>